<organism evidence="2 3">
    <name type="scientific">Tissierella pigra</name>
    <dbReference type="NCBI Taxonomy" id="2607614"/>
    <lineage>
        <taxon>Bacteria</taxon>
        <taxon>Bacillati</taxon>
        <taxon>Bacillota</taxon>
        <taxon>Tissierellia</taxon>
        <taxon>Tissierellales</taxon>
        <taxon>Tissierellaceae</taxon>
        <taxon>Tissierella</taxon>
    </lineage>
</organism>
<dbReference type="AlphaFoldDB" id="A0A6N7XLH5"/>
<evidence type="ECO:0000256" key="1">
    <source>
        <dbReference type="ARBA" id="ARBA00023172"/>
    </source>
</evidence>
<dbReference type="InterPro" id="IPR013762">
    <property type="entry name" value="Integrase-like_cat_sf"/>
</dbReference>
<dbReference type="SUPFAM" id="SSF56349">
    <property type="entry name" value="DNA breaking-rejoining enzymes"/>
    <property type="match status" value="1"/>
</dbReference>
<keyword evidence="1" id="KW-0233">DNA recombination</keyword>
<comment type="caution">
    <text evidence="2">The sequence shown here is derived from an EMBL/GenBank/DDBJ whole genome shotgun (WGS) entry which is preliminary data.</text>
</comment>
<evidence type="ECO:0000313" key="3">
    <source>
        <dbReference type="Proteomes" id="UP000469523"/>
    </source>
</evidence>
<proteinExistence type="predicted"/>
<sequence length="73" mass="8334">MKKESLGISNDLIFTSMAGDFMPKKTIQDWFKRFLVRKDLKLITFHGLHHTSATTLLASGYTSKKCCRTFGSF</sequence>
<dbReference type="GO" id="GO:0003677">
    <property type="term" value="F:DNA binding"/>
    <property type="evidence" value="ECO:0007669"/>
    <property type="project" value="InterPro"/>
</dbReference>
<gene>
    <name evidence="2" type="ORF">FYJ83_15610</name>
</gene>
<accession>A0A6N7XLH5</accession>
<dbReference type="Proteomes" id="UP000469523">
    <property type="component" value="Unassembled WGS sequence"/>
</dbReference>
<dbReference type="Gene3D" id="1.10.443.10">
    <property type="entry name" value="Intergrase catalytic core"/>
    <property type="match status" value="1"/>
</dbReference>
<name>A0A6N7XLH5_9FIRM</name>
<dbReference type="GO" id="GO:0015074">
    <property type="term" value="P:DNA integration"/>
    <property type="evidence" value="ECO:0007669"/>
    <property type="project" value="InterPro"/>
</dbReference>
<dbReference type="InterPro" id="IPR011010">
    <property type="entry name" value="DNA_brk_join_enz"/>
</dbReference>
<protein>
    <submittedName>
        <fullName evidence="2">Tyrosine-type recombinase/integrase</fullName>
    </submittedName>
</protein>
<evidence type="ECO:0000313" key="2">
    <source>
        <dbReference type="EMBL" id="MSU02889.1"/>
    </source>
</evidence>
<dbReference type="GO" id="GO:0006310">
    <property type="term" value="P:DNA recombination"/>
    <property type="evidence" value="ECO:0007669"/>
    <property type="project" value="UniProtKB-KW"/>
</dbReference>
<keyword evidence="3" id="KW-1185">Reference proteome</keyword>
<reference evidence="2 3" key="1">
    <citation type="submission" date="2019-09" db="EMBL/GenBank/DDBJ databases">
        <title>In-depth cultivation of the pig gut microbiome towards novel bacterial diversity and tailored functional studies.</title>
        <authorList>
            <person name="Wylensek D."/>
            <person name="Hitch T.C.A."/>
            <person name="Clavel T."/>
        </authorList>
    </citation>
    <scope>NUCLEOTIDE SEQUENCE [LARGE SCALE GENOMIC DNA]</scope>
    <source>
        <strain evidence="2 3">WCA3-693-APC-4?</strain>
    </source>
</reference>
<dbReference type="EMBL" id="VUNQ01000046">
    <property type="protein sequence ID" value="MSU02889.1"/>
    <property type="molecule type" value="Genomic_DNA"/>
</dbReference>